<comment type="caution">
    <text evidence="1">The sequence shown here is derived from an EMBL/GenBank/DDBJ whole genome shotgun (WGS) entry which is preliminary data.</text>
</comment>
<sequence>MKIKDLEYYILDEIANKNFSNLTHQFFKTSKAEFEDSLAELKKHGLIQGNIFDSNGSIKNQFRFFFLSEKGESLLSDSAC</sequence>
<dbReference type="Gene3D" id="1.10.10.10">
    <property type="entry name" value="Winged helix-like DNA-binding domain superfamily/Winged helix DNA-binding domain"/>
    <property type="match status" value="1"/>
</dbReference>
<organism evidence="1 2">
    <name type="scientific">Enterococcus hulanensis</name>
    <dbReference type="NCBI Taxonomy" id="2559929"/>
    <lineage>
        <taxon>Bacteria</taxon>
        <taxon>Bacillati</taxon>
        <taxon>Bacillota</taxon>
        <taxon>Bacilli</taxon>
        <taxon>Lactobacillales</taxon>
        <taxon>Enterococcaceae</taxon>
        <taxon>Enterococcus</taxon>
    </lineage>
</organism>
<gene>
    <name evidence="1" type="ORF">P7D85_03590</name>
</gene>
<dbReference type="SUPFAM" id="SSF46785">
    <property type="entry name" value="Winged helix' DNA-binding domain"/>
    <property type="match status" value="1"/>
</dbReference>
<proteinExistence type="predicted"/>
<accession>A0ABU3EVF3</accession>
<dbReference type="RefSeq" id="WP_137665014.1">
    <property type="nucleotide sequence ID" value="NZ_BJED01000016.1"/>
</dbReference>
<dbReference type="EMBL" id="JARPYI010000001">
    <property type="protein sequence ID" value="MDT2598841.1"/>
    <property type="molecule type" value="Genomic_DNA"/>
</dbReference>
<name>A0ABU3EVF3_9ENTE</name>
<evidence type="ECO:0000313" key="1">
    <source>
        <dbReference type="EMBL" id="MDT2598841.1"/>
    </source>
</evidence>
<dbReference type="InterPro" id="IPR036388">
    <property type="entry name" value="WH-like_DNA-bd_sf"/>
</dbReference>
<reference evidence="1 2" key="1">
    <citation type="submission" date="2023-03" db="EMBL/GenBank/DDBJ databases">
        <authorList>
            <person name="Shen W."/>
            <person name="Cai J."/>
        </authorList>
    </citation>
    <scope>NUCLEOTIDE SEQUENCE [LARGE SCALE GENOMIC DNA]</scope>
    <source>
        <strain evidence="1 2">D6-4</strain>
    </source>
</reference>
<keyword evidence="2" id="KW-1185">Reference proteome</keyword>
<dbReference type="Proteomes" id="UP001252875">
    <property type="component" value="Unassembled WGS sequence"/>
</dbReference>
<dbReference type="InterPro" id="IPR036390">
    <property type="entry name" value="WH_DNA-bd_sf"/>
</dbReference>
<evidence type="ECO:0000313" key="2">
    <source>
        <dbReference type="Proteomes" id="UP001252875"/>
    </source>
</evidence>
<protein>
    <submittedName>
        <fullName evidence="1">Uncharacterized protein</fullName>
    </submittedName>
</protein>